<dbReference type="AlphaFoldDB" id="A0A4R2HJ62"/>
<dbReference type="Pfam" id="PF08522">
    <property type="entry name" value="BT_3987-like_N"/>
    <property type="match status" value="1"/>
</dbReference>
<dbReference type="Pfam" id="PF18620">
    <property type="entry name" value="DUF5627"/>
    <property type="match status" value="1"/>
</dbReference>
<dbReference type="EMBL" id="BMJO01000003">
    <property type="protein sequence ID" value="GGE51982.1"/>
    <property type="molecule type" value="Genomic_DNA"/>
</dbReference>
<dbReference type="Proteomes" id="UP000295684">
    <property type="component" value="Unassembled WGS sequence"/>
</dbReference>
<dbReference type="Proteomes" id="UP000622648">
    <property type="component" value="Unassembled WGS sequence"/>
</dbReference>
<reference evidence="3" key="1">
    <citation type="journal article" date="2014" name="Int. J. Syst. Evol. Microbiol.">
        <title>Complete genome of a new Firmicutes species belonging to the dominant human colonic microbiota ('Ruminococcus bicirculans') reveals two chromosomes and a selective capacity to utilize plant glucans.</title>
        <authorList>
            <consortium name="NISC Comparative Sequencing Program"/>
            <person name="Wegmann U."/>
            <person name="Louis P."/>
            <person name="Goesmann A."/>
            <person name="Henrissat B."/>
            <person name="Duncan S.H."/>
            <person name="Flint H.J."/>
        </authorList>
    </citation>
    <scope>NUCLEOTIDE SEQUENCE</scope>
    <source>
        <strain evidence="3">CGMCC 1.15644</strain>
    </source>
</reference>
<gene>
    <name evidence="4" type="ORF">EV200_102233</name>
    <name evidence="3" type="ORF">GCM10011413_17880</name>
</gene>
<evidence type="ECO:0000313" key="6">
    <source>
        <dbReference type="Proteomes" id="UP000622648"/>
    </source>
</evidence>
<dbReference type="EMBL" id="SLWO01000002">
    <property type="protein sequence ID" value="TCO28816.1"/>
    <property type="molecule type" value="Genomic_DNA"/>
</dbReference>
<protein>
    <submittedName>
        <fullName evidence="4">Uncharacterized protein DUF1735</fullName>
    </submittedName>
</protein>
<reference evidence="6" key="2">
    <citation type="journal article" date="2019" name="Int. J. Syst. Evol. Microbiol.">
        <title>The Global Catalogue of Microorganisms (GCM) 10K type strain sequencing project: providing services to taxonomists for standard genome sequencing and annotation.</title>
        <authorList>
            <consortium name="The Broad Institute Genomics Platform"/>
            <consortium name="The Broad Institute Genome Sequencing Center for Infectious Disease"/>
            <person name="Wu L."/>
            <person name="Ma J."/>
        </authorList>
    </citation>
    <scope>NUCLEOTIDE SEQUENCE [LARGE SCALE GENOMIC DNA]</scope>
    <source>
        <strain evidence="6">CGMCC 1.15644</strain>
    </source>
</reference>
<name>A0A4R2HJ62_9SPHI</name>
<reference evidence="3" key="4">
    <citation type="submission" date="2024-05" db="EMBL/GenBank/DDBJ databases">
        <authorList>
            <person name="Sun Q."/>
            <person name="Zhou Y."/>
        </authorList>
    </citation>
    <scope>NUCLEOTIDE SEQUENCE</scope>
    <source>
        <strain evidence="3">CGMCC 1.15644</strain>
    </source>
</reference>
<feature type="domain" description="DUF5627" evidence="2">
    <location>
        <begin position="198"/>
        <end position="333"/>
    </location>
</feature>
<dbReference type="Gene3D" id="2.60.40.1740">
    <property type="entry name" value="hypothetical protein (bacova_03559)"/>
    <property type="match status" value="1"/>
</dbReference>
<dbReference type="Gene3D" id="2.40.128.420">
    <property type="match status" value="1"/>
</dbReference>
<accession>A0A4R2HJ62</accession>
<dbReference type="InterPro" id="IPR040580">
    <property type="entry name" value="DUF5627"/>
</dbReference>
<proteinExistence type="predicted"/>
<comment type="caution">
    <text evidence="4">The sequence shown here is derived from an EMBL/GenBank/DDBJ whole genome shotgun (WGS) entry which is preliminary data.</text>
</comment>
<dbReference type="RefSeq" id="WP_132529844.1">
    <property type="nucleotide sequence ID" value="NZ_BMJO01000003.1"/>
</dbReference>
<organism evidence="4 5">
    <name type="scientific">Pedobacter psychrotolerans</name>
    <dbReference type="NCBI Taxonomy" id="1843235"/>
    <lineage>
        <taxon>Bacteria</taxon>
        <taxon>Pseudomonadati</taxon>
        <taxon>Bacteroidota</taxon>
        <taxon>Sphingobacteriia</taxon>
        <taxon>Sphingobacteriales</taxon>
        <taxon>Sphingobacteriaceae</taxon>
        <taxon>Pedobacter</taxon>
    </lineage>
</organism>
<evidence type="ECO:0000313" key="5">
    <source>
        <dbReference type="Proteomes" id="UP000295684"/>
    </source>
</evidence>
<evidence type="ECO:0000259" key="2">
    <source>
        <dbReference type="Pfam" id="PF18620"/>
    </source>
</evidence>
<dbReference type="PROSITE" id="PS51257">
    <property type="entry name" value="PROKAR_LIPOPROTEIN"/>
    <property type="match status" value="1"/>
</dbReference>
<reference evidence="4 5" key="3">
    <citation type="submission" date="2019-03" db="EMBL/GenBank/DDBJ databases">
        <title>Genomic Encyclopedia of Type Strains, Phase IV (KMG-IV): sequencing the most valuable type-strain genomes for metagenomic binning, comparative biology and taxonomic classification.</title>
        <authorList>
            <person name="Goeker M."/>
        </authorList>
    </citation>
    <scope>NUCLEOTIDE SEQUENCE [LARGE SCALE GENOMIC DNA]</scope>
    <source>
        <strain evidence="4 5">DSM 103236</strain>
    </source>
</reference>
<evidence type="ECO:0000259" key="1">
    <source>
        <dbReference type="Pfam" id="PF08522"/>
    </source>
</evidence>
<feature type="domain" description="BT-3987-like N-terminal" evidence="1">
    <location>
        <begin position="33"/>
        <end position="160"/>
    </location>
</feature>
<evidence type="ECO:0000313" key="4">
    <source>
        <dbReference type="EMBL" id="TCO28816.1"/>
    </source>
</evidence>
<evidence type="ECO:0000313" key="3">
    <source>
        <dbReference type="EMBL" id="GGE51982.1"/>
    </source>
</evidence>
<keyword evidence="6" id="KW-1185">Reference proteome</keyword>
<dbReference type="InterPro" id="IPR013728">
    <property type="entry name" value="BT_3987-like_N"/>
</dbReference>
<sequence>MKINNIYIALALAIGLMASCKNEKIAFPEFEYKTVYFASQYPLRTVVLGEDLLVDNSMDKNHMVSIKATLGGGYENKNDVVIDVQKAENLLSGLKFNNGGGQILPMPAEYYRLMSNQIRINAGDVLGGVDVQLTDAFFADPKALSRNYVIPLVMTKVTGVDSILKGIAVVSNPSRVNPLHWATRPKDYILYGVKYVNPWQANYLRKGMDQITQANGTVNNVLRHTAYVESNEVVSMSTVSLKTASLPLTIKNSAGTNVPFTLLLNFADDNTCTLTSNTANIEVTGNGRFVSNGEKNSIGGSSRSAIYVDYTVNFKNLNVKYATKDTLIVRDRGIKAEYFDVVN</sequence>
<dbReference type="OrthoDB" id="1041979at2"/>